<evidence type="ECO:0000259" key="3">
    <source>
        <dbReference type="Pfam" id="PF22301"/>
    </source>
</evidence>
<dbReference type="PANTHER" id="PTHR44103">
    <property type="entry name" value="PROPROTEIN CONVERTASE P"/>
    <property type="match status" value="1"/>
</dbReference>
<evidence type="ECO:0000313" key="4">
    <source>
        <dbReference type="EMBL" id="EMI19396.1"/>
    </source>
</evidence>
<comment type="caution">
    <text evidence="4">The sequence shown here is derived from an EMBL/GenBank/DDBJ whole genome shotgun (WGS) entry which is preliminary data.</text>
</comment>
<dbReference type="SUPFAM" id="SSF69318">
    <property type="entry name" value="Integrin alpha N-terminal domain"/>
    <property type="match status" value="1"/>
</dbReference>
<dbReference type="OrthoDB" id="247570at2"/>
<evidence type="ECO:0000313" key="5">
    <source>
        <dbReference type="Proteomes" id="UP000011991"/>
    </source>
</evidence>
<dbReference type="Pfam" id="PF13517">
    <property type="entry name" value="FG-GAP_3"/>
    <property type="match status" value="1"/>
</dbReference>
<sequence length="400" mass="43561">MINRYRLSIAAIALVTTSIQAEVPSFEKVVLDPQIGNVCYAVTSADVNDDGQLDAVAISENEVVWYQNPEWTRHSMIKNAVSPDHVCIAAHDIDGDGKVDFALGAGWPTSGSTIHWLRRGDTLDDRWEVFNISSEPWTHRMRWADVLGRGSKQLVVSPLNASSGSGIRLLAFPIPNDPESDPWKPVVIDGSLNRAHNHLHLPSTEDEGAEQTLVASEEGITWIRKSEANGFQVTRIASGAEGKSPAERGSGEVKTGRLSPSTSLIATIEPMHGNQVVVYIGNNVTDEKQQRIVLDETFSQGHAVWCADLDGDGADEIIAAYRNPGTGPVKGPGIFIYRADDDRGQDWTRTTLDPMMACEDLWCDDFDGDGKIDILAGGRATHDVNLYLNQSGTSSKTSKD</sequence>
<organism evidence="4 5">
    <name type="scientific">Rhodopirellula maiorica SM1</name>
    <dbReference type="NCBI Taxonomy" id="1265738"/>
    <lineage>
        <taxon>Bacteria</taxon>
        <taxon>Pseudomonadati</taxon>
        <taxon>Planctomycetota</taxon>
        <taxon>Planctomycetia</taxon>
        <taxon>Pirellulales</taxon>
        <taxon>Pirellulaceae</taxon>
        <taxon>Novipirellula</taxon>
    </lineage>
</organism>
<keyword evidence="1 2" id="KW-0732">Signal</keyword>
<dbReference type="Proteomes" id="UP000011991">
    <property type="component" value="Unassembled WGS sequence"/>
</dbReference>
<accession>M5RJN8</accession>
<gene>
    <name evidence="4" type="ORF">RMSM_03685</name>
</gene>
<dbReference type="Gene3D" id="2.130.10.130">
    <property type="entry name" value="Integrin alpha, N-terminal"/>
    <property type="match status" value="2"/>
</dbReference>
<dbReference type="InterPro" id="IPR054583">
    <property type="entry name" value="Beta-prop_AUDH"/>
</dbReference>
<evidence type="ECO:0000256" key="1">
    <source>
        <dbReference type="ARBA" id="ARBA00022729"/>
    </source>
</evidence>
<protein>
    <submittedName>
        <fullName evidence="4">FG-GAP repeat-containing protein</fullName>
    </submittedName>
</protein>
<dbReference type="InterPro" id="IPR013517">
    <property type="entry name" value="FG-GAP"/>
</dbReference>
<feature type="chain" id="PRO_5004070595" evidence="2">
    <location>
        <begin position="22"/>
        <end position="400"/>
    </location>
</feature>
<dbReference type="InterPro" id="IPR028994">
    <property type="entry name" value="Integrin_alpha_N"/>
</dbReference>
<dbReference type="PATRIC" id="fig|1265738.3.peg.3690"/>
<dbReference type="AlphaFoldDB" id="M5RJN8"/>
<feature type="signal peptide" evidence="2">
    <location>
        <begin position="1"/>
        <end position="21"/>
    </location>
</feature>
<feature type="domain" description="Aldos-2-ulose dehydratase beta-propeller" evidence="3">
    <location>
        <begin position="111"/>
        <end position="280"/>
    </location>
</feature>
<dbReference type="Pfam" id="PF22301">
    <property type="entry name" value="AUDH_beta_propeller"/>
    <property type="match status" value="1"/>
</dbReference>
<dbReference type="RefSeq" id="WP_008698746.1">
    <property type="nucleotide sequence ID" value="NZ_ANOG01000534.1"/>
</dbReference>
<name>M5RJN8_9BACT</name>
<reference evidence="4 5" key="1">
    <citation type="journal article" date="2013" name="Mar. Genomics">
        <title>Expression of sulfatases in Rhodopirellula baltica and the diversity of sulfatases in the genus Rhodopirellula.</title>
        <authorList>
            <person name="Wegner C.E."/>
            <person name="Richter-Heitmann T."/>
            <person name="Klindworth A."/>
            <person name="Klockow C."/>
            <person name="Richter M."/>
            <person name="Achstetter T."/>
            <person name="Glockner F.O."/>
            <person name="Harder J."/>
        </authorList>
    </citation>
    <scope>NUCLEOTIDE SEQUENCE [LARGE SCALE GENOMIC DNA]</scope>
    <source>
        <strain evidence="4 5">SM1</strain>
    </source>
</reference>
<keyword evidence="5" id="KW-1185">Reference proteome</keyword>
<dbReference type="EMBL" id="ANOG01000534">
    <property type="protein sequence ID" value="EMI19396.1"/>
    <property type="molecule type" value="Genomic_DNA"/>
</dbReference>
<dbReference type="PANTHER" id="PTHR44103:SF1">
    <property type="entry name" value="PROPROTEIN CONVERTASE P"/>
    <property type="match status" value="1"/>
</dbReference>
<evidence type="ECO:0000256" key="2">
    <source>
        <dbReference type="SAM" id="SignalP"/>
    </source>
</evidence>
<proteinExistence type="predicted"/>